<protein>
    <submittedName>
        <fullName evidence="3">Uncharacterized protein</fullName>
    </submittedName>
</protein>
<dbReference type="EMBL" id="MNCJ02000319">
    <property type="protein sequence ID" value="KAF5811832.1"/>
    <property type="molecule type" value="Genomic_DNA"/>
</dbReference>
<keyword evidence="1" id="KW-0472">Membrane</keyword>
<name>A0A251V2C4_HELAN</name>
<evidence type="ECO:0000313" key="4">
    <source>
        <dbReference type="Proteomes" id="UP000215914"/>
    </source>
</evidence>
<keyword evidence="1" id="KW-1133">Transmembrane helix</keyword>
<reference evidence="2" key="3">
    <citation type="submission" date="2020-06" db="EMBL/GenBank/DDBJ databases">
        <title>Helianthus annuus Genome sequencing and assembly Release 2.</title>
        <authorList>
            <person name="Gouzy J."/>
            <person name="Langlade N."/>
            <person name="Munos S."/>
        </authorList>
    </citation>
    <scope>NUCLEOTIDE SEQUENCE</scope>
    <source>
        <tissue evidence="2">Leaves</tissue>
    </source>
</reference>
<evidence type="ECO:0000256" key="1">
    <source>
        <dbReference type="SAM" id="Phobius"/>
    </source>
</evidence>
<sequence>MRWGINLFFFINLGVGVCMNLFSFINLLMCICNILECCFVVTLGDSYIYKNTNGVNDPR</sequence>
<dbReference type="InParanoid" id="A0A251V2C4"/>
<organism evidence="3 4">
    <name type="scientific">Helianthus annuus</name>
    <name type="common">Common sunflower</name>
    <dbReference type="NCBI Taxonomy" id="4232"/>
    <lineage>
        <taxon>Eukaryota</taxon>
        <taxon>Viridiplantae</taxon>
        <taxon>Streptophyta</taxon>
        <taxon>Embryophyta</taxon>
        <taxon>Tracheophyta</taxon>
        <taxon>Spermatophyta</taxon>
        <taxon>Magnoliopsida</taxon>
        <taxon>eudicotyledons</taxon>
        <taxon>Gunneridae</taxon>
        <taxon>Pentapetalae</taxon>
        <taxon>asterids</taxon>
        <taxon>campanulids</taxon>
        <taxon>Asterales</taxon>
        <taxon>Asteraceae</taxon>
        <taxon>Asteroideae</taxon>
        <taxon>Heliantheae alliance</taxon>
        <taxon>Heliantheae</taxon>
        <taxon>Helianthus</taxon>
    </lineage>
</organism>
<proteinExistence type="predicted"/>
<dbReference type="EMBL" id="CM007893">
    <property type="protein sequence ID" value="OTG29544.1"/>
    <property type="molecule type" value="Genomic_DNA"/>
</dbReference>
<evidence type="ECO:0000313" key="2">
    <source>
        <dbReference type="EMBL" id="KAF5811832.1"/>
    </source>
</evidence>
<dbReference type="AlphaFoldDB" id="A0A251V2C4"/>
<gene>
    <name evidence="3" type="ORF">HannXRQ_Chr04g0123441</name>
    <name evidence="2" type="ORF">HanXRQr2_Chr04g0185961</name>
</gene>
<keyword evidence="1" id="KW-0812">Transmembrane</keyword>
<keyword evidence="4" id="KW-1185">Reference proteome</keyword>
<evidence type="ECO:0000313" key="3">
    <source>
        <dbReference type="EMBL" id="OTG29544.1"/>
    </source>
</evidence>
<dbReference type="Gramene" id="mRNA:HanXRQr2_Chr04g0185961">
    <property type="protein sequence ID" value="CDS:HanXRQr2_Chr04g0185961.1"/>
    <property type="gene ID" value="HanXRQr2_Chr04g0185961"/>
</dbReference>
<feature type="transmembrane region" description="Helical" evidence="1">
    <location>
        <begin position="7"/>
        <end position="29"/>
    </location>
</feature>
<dbReference type="Proteomes" id="UP000215914">
    <property type="component" value="Chromosome 4"/>
</dbReference>
<reference evidence="2 4" key="1">
    <citation type="journal article" date="2017" name="Nature">
        <title>The sunflower genome provides insights into oil metabolism, flowering and Asterid evolution.</title>
        <authorList>
            <person name="Badouin H."/>
            <person name="Gouzy J."/>
            <person name="Grassa C.J."/>
            <person name="Murat F."/>
            <person name="Staton S.E."/>
            <person name="Cottret L."/>
            <person name="Lelandais-Briere C."/>
            <person name="Owens G.L."/>
            <person name="Carrere S."/>
            <person name="Mayjonade B."/>
            <person name="Legrand L."/>
            <person name="Gill N."/>
            <person name="Kane N.C."/>
            <person name="Bowers J.E."/>
            <person name="Hubner S."/>
            <person name="Bellec A."/>
            <person name="Berard A."/>
            <person name="Berges H."/>
            <person name="Blanchet N."/>
            <person name="Boniface M.C."/>
            <person name="Brunel D."/>
            <person name="Catrice O."/>
            <person name="Chaidir N."/>
            <person name="Claudel C."/>
            <person name="Donnadieu C."/>
            <person name="Faraut T."/>
            <person name="Fievet G."/>
            <person name="Helmstetter N."/>
            <person name="King M."/>
            <person name="Knapp S.J."/>
            <person name="Lai Z."/>
            <person name="Le Paslier M.C."/>
            <person name="Lippi Y."/>
            <person name="Lorenzon L."/>
            <person name="Mandel J.R."/>
            <person name="Marage G."/>
            <person name="Marchand G."/>
            <person name="Marquand E."/>
            <person name="Bret-Mestries E."/>
            <person name="Morien E."/>
            <person name="Nambeesan S."/>
            <person name="Nguyen T."/>
            <person name="Pegot-Espagnet P."/>
            <person name="Pouilly N."/>
            <person name="Raftis F."/>
            <person name="Sallet E."/>
            <person name="Schiex T."/>
            <person name="Thomas J."/>
            <person name="Vandecasteele C."/>
            <person name="Vares D."/>
            <person name="Vear F."/>
            <person name="Vautrin S."/>
            <person name="Crespi M."/>
            <person name="Mangin B."/>
            <person name="Burke J.M."/>
            <person name="Salse J."/>
            <person name="Munos S."/>
            <person name="Vincourt P."/>
            <person name="Rieseberg L.H."/>
            <person name="Langlade N.B."/>
        </authorList>
    </citation>
    <scope>NUCLEOTIDE SEQUENCE [LARGE SCALE GENOMIC DNA]</scope>
    <source>
        <strain evidence="4">cv. SF193</strain>
        <tissue evidence="2">Leaves</tissue>
    </source>
</reference>
<reference evidence="3" key="2">
    <citation type="submission" date="2017-02" db="EMBL/GenBank/DDBJ databases">
        <title>Sunflower complete genome.</title>
        <authorList>
            <person name="Langlade N."/>
            <person name="Munos S."/>
        </authorList>
    </citation>
    <scope>NUCLEOTIDE SEQUENCE [LARGE SCALE GENOMIC DNA]</scope>
    <source>
        <tissue evidence="3">Leaves</tissue>
    </source>
</reference>
<accession>A0A251V2C4</accession>